<feature type="coiled-coil region" evidence="3">
    <location>
        <begin position="380"/>
        <end position="407"/>
    </location>
</feature>
<keyword evidence="2" id="KW-1134">Transmembrane beta strand</keyword>
<dbReference type="Proteomes" id="UP001165293">
    <property type="component" value="Unassembled WGS sequence"/>
</dbReference>
<keyword evidence="2" id="KW-0564">Palmitate</keyword>
<dbReference type="PANTHER" id="PTHR30203">
    <property type="entry name" value="OUTER MEMBRANE CATION EFFLUX PROTEIN"/>
    <property type="match status" value="1"/>
</dbReference>
<evidence type="ECO:0000313" key="5">
    <source>
        <dbReference type="EMBL" id="MCC8363752.1"/>
    </source>
</evidence>
<dbReference type="SUPFAM" id="SSF56954">
    <property type="entry name" value="Outer membrane efflux proteins (OEP)"/>
    <property type="match status" value="1"/>
</dbReference>
<keyword evidence="2" id="KW-0449">Lipoprotein</keyword>
<keyword evidence="6" id="KW-1185">Reference proteome</keyword>
<name>A0ABS8JJH4_9GAMM</name>
<dbReference type="RefSeq" id="WP_230527462.1">
    <property type="nucleotide sequence ID" value="NZ_JAJGAK010000002.1"/>
</dbReference>
<dbReference type="InterPro" id="IPR003423">
    <property type="entry name" value="OMP_efflux"/>
</dbReference>
<reference evidence="5" key="1">
    <citation type="submission" date="2021-10" db="EMBL/GenBank/DDBJ databases">
        <authorList>
            <person name="Lyu M."/>
            <person name="Wang X."/>
            <person name="Meng X."/>
            <person name="Xu K."/>
        </authorList>
    </citation>
    <scope>NUCLEOTIDE SEQUENCE</scope>
    <source>
        <strain evidence="5">A6</strain>
    </source>
</reference>
<feature type="signal peptide" evidence="4">
    <location>
        <begin position="1"/>
        <end position="15"/>
    </location>
</feature>
<accession>A0ABS8JJH4</accession>
<protein>
    <submittedName>
        <fullName evidence="5">Efflux transporter outer membrane subunit</fullName>
    </submittedName>
</protein>
<proteinExistence type="inferred from homology"/>
<keyword evidence="4" id="KW-0732">Signal</keyword>
<comment type="similarity">
    <text evidence="1 2">Belongs to the outer membrane factor (OMF) (TC 1.B.17) family.</text>
</comment>
<keyword evidence="3" id="KW-0175">Coiled coil</keyword>
<evidence type="ECO:0000256" key="4">
    <source>
        <dbReference type="SAM" id="SignalP"/>
    </source>
</evidence>
<keyword evidence="2" id="KW-0472">Membrane</keyword>
<dbReference type="NCBIfam" id="TIGR01845">
    <property type="entry name" value="outer_NodT"/>
    <property type="match status" value="1"/>
</dbReference>
<feature type="chain" id="PRO_5046505007" evidence="4">
    <location>
        <begin position="16"/>
        <end position="458"/>
    </location>
</feature>
<dbReference type="Gene3D" id="1.20.1600.10">
    <property type="entry name" value="Outer membrane efflux proteins (OEP)"/>
    <property type="match status" value="1"/>
</dbReference>
<evidence type="ECO:0000313" key="6">
    <source>
        <dbReference type="Proteomes" id="UP001165293"/>
    </source>
</evidence>
<organism evidence="5 6">
    <name type="scientific">Noviluteimonas lactosilytica</name>
    <dbReference type="NCBI Taxonomy" id="2888523"/>
    <lineage>
        <taxon>Bacteria</taxon>
        <taxon>Pseudomonadati</taxon>
        <taxon>Pseudomonadota</taxon>
        <taxon>Gammaproteobacteria</taxon>
        <taxon>Lysobacterales</taxon>
        <taxon>Lysobacteraceae</taxon>
        <taxon>Noviluteimonas</taxon>
    </lineage>
</organism>
<evidence type="ECO:0000256" key="2">
    <source>
        <dbReference type="RuleBase" id="RU362097"/>
    </source>
</evidence>
<dbReference type="PROSITE" id="PS51257">
    <property type="entry name" value="PROKAR_LIPOPROTEIN"/>
    <property type="match status" value="1"/>
</dbReference>
<dbReference type="InterPro" id="IPR010131">
    <property type="entry name" value="MdtP/NodT-like"/>
</dbReference>
<dbReference type="Pfam" id="PF02321">
    <property type="entry name" value="OEP"/>
    <property type="match status" value="2"/>
</dbReference>
<dbReference type="Gene3D" id="2.20.200.10">
    <property type="entry name" value="Outer membrane efflux proteins (OEP)"/>
    <property type="match status" value="1"/>
</dbReference>
<comment type="subcellular location">
    <subcellularLocation>
        <location evidence="2">Cell outer membrane</location>
        <topology evidence="2">Lipid-anchor</topology>
    </subcellularLocation>
</comment>
<evidence type="ECO:0000256" key="3">
    <source>
        <dbReference type="SAM" id="Coils"/>
    </source>
</evidence>
<dbReference type="PANTHER" id="PTHR30203:SF33">
    <property type="entry name" value="BLR4455 PROTEIN"/>
    <property type="match status" value="1"/>
</dbReference>
<comment type="caution">
    <text evidence="5">The sequence shown here is derived from an EMBL/GenBank/DDBJ whole genome shotgun (WGS) entry which is preliminary data.</text>
</comment>
<sequence length="458" mass="48967">MKRIAALACCMFLLAACMGPRPDPPPAANVVPPAEWLGPAATGAADLRGDWWRAFDDPVLDRLVEEAITGNVDLAIAAARVDEARAQFHFVEGLAGPDVAFSATGGRQRAVNAFGRGLTQTYGQAQVFASYEVDLFGRLRAASESARASLLATEEARDTLRLSVAATMIGGYITLRALDARLVLLHDTLEARGETLRLIRRRVDAGYGTRLELAQSEADYQAAAQAIPATQLAIARQEHALRVLLGDNPGGIVRGLALVDLRVAEPPPAGVPSSLLRSRPDIAQAEHQLVAADRSLDAARAAFLPRLQLSGSLGTVESNILRSGVDVFTLGASVLAPLFQRGKLEAQADAAAARRDQAAFAYRRTVIVAFREVEDALSTIQRSAEQEQALQAQNEAATAALELATKRYRSGYSPYLEQLDAQRAKLAGEILLIQARADRLTAIVSLHQSLGGGWTAVR</sequence>
<evidence type="ECO:0000256" key="1">
    <source>
        <dbReference type="ARBA" id="ARBA00007613"/>
    </source>
</evidence>
<gene>
    <name evidence="5" type="ORF">LK996_11785</name>
</gene>
<keyword evidence="2" id="KW-0812">Transmembrane</keyword>
<dbReference type="EMBL" id="JAJGAK010000002">
    <property type="protein sequence ID" value="MCC8363752.1"/>
    <property type="molecule type" value="Genomic_DNA"/>
</dbReference>